<dbReference type="GO" id="GO:0045046">
    <property type="term" value="P:protein import into peroxisome membrane"/>
    <property type="evidence" value="ECO:0007669"/>
    <property type="project" value="TreeGrafter"/>
</dbReference>
<keyword evidence="4" id="KW-1185">Reference proteome</keyword>
<keyword evidence="1" id="KW-0175">Coiled coil</keyword>
<sequence>MLQAVRTYVYDRRKGFATTAGFVSGVYLVRQYVNERLEELKVKMEQERLARENLKRRFQTTQDDVSYTVLALLPTLAEQVMEGMDVESLTQELQSRSKARTNEGLQPRHRTSLSSSVVHVAHDVENRSDAGSTAPSMASSSLLDTPSQDDTSSGLNSWVETAASVHSPDPSSSHEGPSSLLEPLTASVLSMATTTNTESSVGNESRLSDSVTSLSAASDSSSSRTKAELWAEVKMLTFTRTLTTLYSMTLMCLLTTIQLTLLARSKYVNSVLELERDQRLQEQIESQLSFSNLLFGDKKLFERLMSGDVSTLQGGSEMRGMESDGVTEEVERKFLTLSWWILHVGWKDVGERVRRGVDEVFESVSLKTKLAAIDLHRLIRDVRRRVEYEITFEGNKRRVNFLSTLLPPTPEMIQHVLTQGGISSGAIPEVSTPPTEQDTTISVSSSQISHEFDASPATGLSGLFNNPNNPHNIPPSHSPLVHLNDEPFMSLVAEMREIITSSDFEYVLEACLDRATAVLFDGLERSVFVSSETAPGEEVRIRLAGLLPGLSRWSRLALHGLPNELVDNVLGLREVACLSAIVFSKFEEKFS</sequence>
<evidence type="ECO:0000256" key="1">
    <source>
        <dbReference type="SAM" id="Coils"/>
    </source>
</evidence>
<feature type="region of interest" description="Disordered" evidence="2">
    <location>
        <begin position="459"/>
        <end position="479"/>
    </location>
</feature>
<dbReference type="InterPro" id="IPR006966">
    <property type="entry name" value="Peroxin-3"/>
</dbReference>
<evidence type="ECO:0000256" key="2">
    <source>
        <dbReference type="SAM" id="MobiDB-lite"/>
    </source>
</evidence>
<dbReference type="PANTHER" id="PTHR28080:SF1">
    <property type="entry name" value="PEROXISOMAL BIOGENESIS FACTOR 3"/>
    <property type="match status" value="1"/>
</dbReference>
<protein>
    <recommendedName>
        <fullName evidence="5">Peroxin-3</fullName>
    </recommendedName>
</protein>
<dbReference type="GO" id="GO:0030674">
    <property type="term" value="F:protein-macromolecule adaptor activity"/>
    <property type="evidence" value="ECO:0007669"/>
    <property type="project" value="TreeGrafter"/>
</dbReference>
<feature type="compositionally biased region" description="Polar residues" evidence="2">
    <location>
        <begin position="129"/>
        <end position="155"/>
    </location>
</feature>
<name>A0A2A9NAS4_9AGAR</name>
<evidence type="ECO:0008006" key="5">
    <source>
        <dbReference type="Google" id="ProtNLM"/>
    </source>
</evidence>
<gene>
    <name evidence="3" type="ORF">AMATHDRAFT_155140</name>
</gene>
<dbReference type="STRING" id="703135.A0A2A9NAS4"/>
<dbReference type="Proteomes" id="UP000242287">
    <property type="component" value="Unassembled WGS sequence"/>
</dbReference>
<feature type="coiled-coil region" evidence="1">
    <location>
        <begin position="34"/>
        <end position="64"/>
    </location>
</feature>
<dbReference type="Pfam" id="PF04882">
    <property type="entry name" value="Peroxin-3"/>
    <property type="match status" value="1"/>
</dbReference>
<dbReference type="EMBL" id="KZ302196">
    <property type="protein sequence ID" value="PFH46414.1"/>
    <property type="molecule type" value="Genomic_DNA"/>
</dbReference>
<accession>A0A2A9NAS4</accession>
<dbReference type="AlphaFoldDB" id="A0A2A9NAS4"/>
<proteinExistence type="predicted"/>
<organism evidence="3 4">
    <name type="scientific">Amanita thiersii Skay4041</name>
    <dbReference type="NCBI Taxonomy" id="703135"/>
    <lineage>
        <taxon>Eukaryota</taxon>
        <taxon>Fungi</taxon>
        <taxon>Dikarya</taxon>
        <taxon>Basidiomycota</taxon>
        <taxon>Agaricomycotina</taxon>
        <taxon>Agaricomycetes</taxon>
        <taxon>Agaricomycetidae</taxon>
        <taxon>Agaricales</taxon>
        <taxon>Pluteineae</taxon>
        <taxon>Amanitaceae</taxon>
        <taxon>Amanita</taxon>
    </lineage>
</organism>
<dbReference type="OrthoDB" id="45930at2759"/>
<dbReference type="PANTHER" id="PTHR28080">
    <property type="entry name" value="PEROXISOMAL BIOGENESIS FACTOR 3"/>
    <property type="match status" value="1"/>
</dbReference>
<reference evidence="3 4" key="1">
    <citation type="submission" date="2014-02" db="EMBL/GenBank/DDBJ databases">
        <title>Transposable element dynamics among asymbiotic and ectomycorrhizal Amanita fungi.</title>
        <authorList>
            <consortium name="DOE Joint Genome Institute"/>
            <person name="Hess J."/>
            <person name="Skrede I."/>
            <person name="Wolfe B."/>
            <person name="LaButti K."/>
            <person name="Ohm R.A."/>
            <person name="Grigoriev I.V."/>
            <person name="Pringle A."/>
        </authorList>
    </citation>
    <scope>NUCLEOTIDE SEQUENCE [LARGE SCALE GENOMIC DNA]</scope>
    <source>
        <strain evidence="3 4">SKay4041</strain>
    </source>
</reference>
<evidence type="ECO:0000313" key="3">
    <source>
        <dbReference type="EMBL" id="PFH46414.1"/>
    </source>
</evidence>
<feature type="region of interest" description="Disordered" evidence="2">
    <location>
        <begin position="88"/>
        <end position="155"/>
    </location>
</feature>
<evidence type="ECO:0000313" key="4">
    <source>
        <dbReference type="Proteomes" id="UP000242287"/>
    </source>
</evidence>
<dbReference type="GO" id="GO:0005778">
    <property type="term" value="C:peroxisomal membrane"/>
    <property type="evidence" value="ECO:0007669"/>
    <property type="project" value="InterPro"/>
</dbReference>